<evidence type="ECO:0000313" key="1">
    <source>
        <dbReference type="EMBL" id="ACS81217.1"/>
    </source>
</evidence>
<dbReference type="PANTHER" id="PTHR42685:SF22">
    <property type="entry name" value="CONDITIONED MEDIUM FACTOR RECEPTOR 1"/>
    <property type="match status" value="1"/>
</dbReference>
<reference evidence="1 2" key="1">
    <citation type="submission" date="2009-06" db="EMBL/GenBank/DDBJ databases">
        <title>Complete sequence of Desulfovibrio salexigens DSM 2638.</title>
        <authorList>
            <consortium name="US DOE Joint Genome Institute"/>
            <person name="Lucas S."/>
            <person name="Copeland A."/>
            <person name="Lapidus A."/>
            <person name="Glavina del Rio T."/>
            <person name="Tice H."/>
            <person name="Bruce D."/>
            <person name="Goodwin L."/>
            <person name="Pitluck S."/>
            <person name="Munk A.C."/>
            <person name="Brettin T."/>
            <person name="Detter J.C."/>
            <person name="Han C."/>
            <person name="Tapia R."/>
            <person name="Larimer F."/>
            <person name="Land M."/>
            <person name="Hauser L."/>
            <person name="Kyrpides N."/>
            <person name="Anderson I."/>
            <person name="Wall J.D."/>
            <person name="Arkin A.P."/>
            <person name="Dehal P."/>
            <person name="Chivian D."/>
            <person name="Giles B."/>
            <person name="Hazen T.C."/>
        </authorList>
    </citation>
    <scope>NUCLEOTIDE SEQUENCE [LARGE SCALE GENOMIC DNA]</scope>
    <source>
        <strain evidence="2">ATCC 14822 / DSM 2638 / NCIMB 8403 / VKM B-1763</strain>
    </source>
</reference>
<dbReference type="InterPro" id="IPR036188">
    <property type="entry name" value="FAD/NAD-bd_sf"/>
</dbReference>
<sequence length="397" mass="45515">MSLKIDYDVIIAGCGISGLLLAWNLSRKFRVLIIEDQKQLPRNKYWLTDDQSLKENESLSNCVDSIYETMDFISYDDFTARVNGPYILWNTNKLLGHLVNNNLAQGVEILYRHRFYSYQNHKKYISVKCENKNITCKLLVDCMGYKSPLMKAKSVIDILGYYLMVGATYKTKKEVAPIALHNVTINDKPSYFELFPTSEGRAHAALILPARSYDSRRQLAEEFSYLATRSNYATILDAESRAEKEPLYGIIPVGHLRKVALDRIFFFGEAGQFNPATSATGLTRMLRTHRAVGSFLMQRLENNELCEKSLSHKSILAMSNANRYFHQALFERILNLNSDGFKEFVMEIDSMDGEDVNNFIFADYDFSDVNGVLKTIFHSSKNVRMSAINSIKYMFKL</sequence>
<dbReference type="InterPro" id="IPR050407">
    <property type="entry name" value="Geranylgeranyl_reductase"/>
</dbReference>
<evidence type="ECO:0000313" key="2">
    <source>
        <dbReference type="Proteomes" id="UP000002601"/>
    </source>
</evidence>
<dbReference type="PANTHER" id="PTHR42685">
    <property type="entry name" value="GERANYLGERANYL DIPHOSPHATE REDUCTASE"/>
    <property type="match status" value="1"/>
</dbReference>
<dbReference type="SUPFAM" id="SSF51905">
    <property type="entry name" value="FAD/NAD(P)-binding domain"/>
    <property type="match status" value="1"/>
</dbReference>
<dbReference type="EMBL" id="CP001649">
    <property type="protein sequence ID" value="ACS81217.1"/>
    <property type="molecule type" value="Genomic_DNA"/>
</dbReference>
<dbReference type="Proteomes" id="UP000002601">
    <property type="component" value="Chromosome"/>
</dbReference>
<dbReference type="eggNOG" id="COG0654">
    <property type="taxonomic scope" value="Bacteria"/>
</dbReference>
<dbReference type="HOGENOM" id="CLU_693931_0_0_7"/>
<protein>
    <submittedName>
        <fullName evidence="1">Lycopene beta and epsilon cyclase</fullName>
    </submittedName>
</protein>
<gene>
    <name evidence="1" type="ordered locus">Desal_3166</name>
</gene>
<dbReference type="STRING" id="526222.Desal_3166"/>
<organism evidence="1 2">
    <name type="scientific">Maridesulfovibrio salexigens (strain ATCC 14822 / DSM 2638 / NCIMB 8403 / VKM B-1763)</name>
    <name type="common">Desulfovibrio salexigens</name>
    <dbReference type="NCBI Taxonomy" id="526222"/>
    <lineage>
        <taxon>Bacteria</taxon>
        <taxon>Pseudomonadati</taxon>
        <taxon>Thermodesulfobacteriota</taxon>
        <taxon>Desulfovibrionia</taxon>
        <taxon>Desulfovibrionales</taxon>
        <taxon>Desulfovibrionaceae</taxon>
        <taxon>Maridesulfovibrio</taxon>
    </lineage>
</organism>
<proteinExistence type="predicted"/>
<keyword evidence="2" id="KW-1185">Reference proteome</keyword>
<name>C6C216_MARSD</name>
<accession>C6C216</accession>
<dbReference type="AlphaFoldDB" id="C6C216"/>
<dbReference type="Gene3D" id="3.50.50.60">
    <property type="entry name" value="FAD/NAD(P)-binding domain"/>
    <property type="match status" value="1"/>
</dbReference>
<dbReference type="RefSeq" id="WP_015853033.1">
    <property type="nucleotide sequence ID" value="NC_012881.1"/>
</dbReference>
<dbReference type="Pfam" id="PF05834">
    <property type="entry name" value="Lycopene_cycl"/>
    <property type="match status" value="1"/>
</dbReference>
<dbReference type="KEGG" id="dsa:Desal_3166"/>